<dbReference type="EMBL" id="LAZR01002652">
    <property type="protein sequence ID" value="KKN27274.1"/>
    <property type="molecule type" value="Genomic_DNA"/>
</dbReference>
<organism evidence="1">
    <name type="scientific">marine sediment metagenome</name>
    <dbReference type="NCBI Taxonomy" id="412755"/>
    <lineage>
        <taxon>unclassified sequences</taxon>
        <taxon>metagenomes</taxon>
        <taxon>ecological metagenomes</taxon>
    </lineage>
</organism>
<reference evidence="1" key="1">
    <citation type="journal article" date="2015" name="Nature">
        <title>Complex archaea that bridge the gap between prokaryotes and eukaryotes.</title>
        <authorList>
            <person name="Spang A."/>
            <person name="Saw J.H."/>
            <person name="Jorgensen S.L."/>
            <person name="Zaremba-Niedzwiedzka K."/>
            <person name="Martijn J."/>
            <person name="Lind A.E."/>
            <person name="van Eijk R."/>
            <person name="Schleper C."/>
            <person name="Guy L."/>
            <person name="Ettema T.J."/>
        </authorList>
    </citation>
    <scope>NUCLEOTIDE SEQUENCE</scope>
</reference>
<evidence type="ECO:0008006" key="2">
    <source>
        <dbReference type="Google" id="ProtNLM"/>
    </source>
</evidence>
<dbReference type="InterPro" id="IPR016181">
    <property type="entry name" value="Acyl_CoA_acyltransferase"/>
</dbReference>
<dbReference type="Gene3D" id="3.40.630.30">
    <property type="match status" value="1"/>
</dbReference>
<proteinExistence type="predicted"/>
<comment type="caution">
    <text evidence="1">The sequence shown here is derived from an EMBL/GenBank/DDBJ whole genome shotgun (WGS) entry which is preliminary data.</text>
</comment>
<dbReference type="SUPFAM" id="SSF55729">
    <property type="entry name" value="Acyl-CoA N-acyltransferases (Nat)"/>
    <property type="match status" value="1"/>
</dbReference>
<sequence length="134" mass="15800">MEIRQFRKSDIKFLNMTDCFKKLFRKSVSEEYSFTVLEDNEIMFCIGGTPLWDGVMESWISIVNASNPMRIVLTARRLMLDSMVKFRIHRLQGIVRADNTQAQRLMAMLGFKDKFKMEKFNADKTDSYMYSLVI</sequence>
<dbReference type="AlphaFoldDB" id="A0A0F9PB10"/>
<accession>A0A0F9PB10</accession>
<protein>
    <recommendedName>
        <fullName evidence="2">N-acetyltransferase domain-containing protein</fullName>
    </recommendedName>
</protein>
<evidence type="ECO:0000313" key="1">
    <source>
        <dbReference type="EMBL" id="KKN27274.1"/>
    </source>
</evidence>
<gene>
    <name evidence="1" type="ORF">LCGC14_0866280</name>
</gene>
<name>A0A0F9PB10_9ZZZZ</name>